<dbReference type="GO" id="GO:0007623">
    <property type="term" value="P:circadian rhythm"/>
    <property type="evidence" value="ECO:0007669"/>
    <property type="project" value="TreeGrafter"/>
</dbReference>
<reference evidence="9" key="1">
    <citation type="submission" date="2011-08" db="EMBL/GenBank/DDBJ databases">
        <authorList>
            <person name="Rombauts S."/>
        </authorList>
    </citation>
    <scope>NUCLEOTIDE SEQUENCE</scope>
    <source>
        <strain evidence="9">London</strain>
    </source>
</reference>
<keyword evidence="5" id="KW-0372">Hormone</keyword>
<sequence length="111" mass="12797">MSKLISKSAIFILISMFVIQTLSMRLYLHKRKFESSCDGKFDLSQYARLDRVCEDCLELYKDYGLHETCKSNCFNNVIFTKCATSVLRESDANTLIQKVKEISPPKSKENV</sequence>
<dbReference type="GO" id="GO:0005184">
    <property type="term" value="F:neuropeptide hormone activity"/>
    <property type="evidence" value="ECO:0007669"/>
    <property type="project" value="InterPro"/>
</dbReference>
<evidence type="ECO:0000256" key="3">
    <source>
        <dbReference type="ARBA" id="ARBA00005447"/>
    </source>
</evidence>
<comment type="subcellular location">
    <subcellularLocation>
        <location evidence="2">Secreted</location>
    </subcellularLocation>
</comment>
<dbReference type="EMBL" id="CAEY01000581">
    <property type="status" value="NOT_ANNOTATED_CDS"/>
    <property type="molecule type" value="Genomic_DNA"/>
</dbReference>
<dbReference type="InterPro" id="IPR018251">
    <property type="entry name" value="Crust_neurhormone_CS"/>
</dbReference>
<evidence type="ECO:0000256" key="4">
    <source>
        <dbReference type="ARBA" id="ARBA00022525"/>
    </source>
</evidence>
<comment type="similarity">
    <text evidence="3">Belongs to the arthropod CHH/MIH/GIH/VIH hormone family.</text>
</comment>
<feature type="disulfide bond" evidence="7">
    <location>
        <begin position="56"/>
        <end position="82"/>
    </location>
</feature>
<evidence type="ECO:0000256" key="1">
    <source>
        <dbReference type="ARBA" id="ARBA00003845"/>
    </source>
</evidence>
<dbReference type="HOGENOM" id="CLU_147120_1_0_1"/>
<reference evidence="8" key="2">
    <citation type="submission" date="2015-06" db="UniProtKB">
        <authorList>
            <consortium name="EnsemblMetazoa"/>
        </authorList>
    </citation>
    <scope>IDENTIFICATION</scope>
</reference>
<dbReference type="InterPro" id="IPR035957">
    <property type="entry name" value="Crust_neurohorm_sf"/>
</dbReference>
<dbReference type="InterPro" id="IPR031098">
    <property type="entry name" value="Crust_neurohorm"/>
</dbReference>
<dbReference type="GO" id="GO:0005576">
    <property type="term" value="C:extracellular region"/>
    <property type="evidence" value="ECO:0007669"/>
    <property type="project" value="UniProtKB-SubCell"/>
</dbReference>
<dbReference type="PANTHER" id="PTHR35981">
    <property type="entry name" value="ION TRANSPORT PEPTIDE, ISOFORM C"/>
    <property type="match status" value="1"/>
</dbReference>
<dbReference type="Proteomes" id="UP000015104">
    <property type="component" value="Unassembled WGS sequence"/>
</dbReference>
<dbReference type="PROSITE" id="PS01250">
    <property type="entry name" value="CHH_MIH_GIH"/>
    <property type="match status" value="1"/>
</dbReference>
<evidence type="ECO:0000256" key="2">
    <source>
        <dbReference type="ARBA" id="ARBA00004613"/>
    </source>
</evidence>
<feature type="disulfide bond" evidence="7">
    <location>
        <begin position="37"/>
        <end position="73"/>
    </location>
</feature>
<proteinExistence type="inferred from homology"/>
<keyword evidence="9" id="KW-1185">Reference proteome</keyword>
<feature type="disulfide bond" evidence="7">
    <location>
        <begin position="53"/>
        <end position="69"/>
    </location>
</feature>
<name>T1KUT4_TETUR</name>
<evidence type="ECO:0000256" key="7">
    <source>
        <dbReference type="PIRSR" id="PIRSR631098-51"/>
    </source>
</evidence>
<evidence type="ECO:0000256" key="6">
    <source>
        <dbReference type="ARBA" id="ARBA00023157"/>
    </source>
</evidence>
<dbReference type="PRINTS" id="PR00550">
    <property type="entry name" value="HYPRGLYCEMIC"/>
</dbReference>
<comment type="function">
    <text evidence="1">May increase the toxicity of alpha-latrotoxin and/or other venom components. Is non-toxic to mice and to the cockroach Periplaneta americana.</text>
</comment>
<evidence type="ECO:0000313" key="8">
    <source>
        <dbReference type="EnsemblMetazoa" id="tetur22g01190.1"/>
    </source>
</evidence>
<keyword evidence="6 7" id="KW-1015">Disulfide bond</keyword>
<dbReference type="EnsemblMetazoa" id="tetur22g01190.1">
    <property type="protein sequence ID" value="tetur22g01190.1"/>
    <property type="gene ID" value="tetur22g01190"/>
</dbReference>
<dbReference type="Pfam" id="PF01147">
    <property type="entry name" value="Crust_neurohorm"/>
    <property type="match status" value="1"/>
</dbReference>
<keyword evidence="4" id="KW-0964">Secreted</keyword>
<accession>T1KUT4</accession>
<evidence type="ECO:0000313" key="9">
    <source>
        <dbReference type="Proteomes" id="UP000015104"/>
    </source>
</evidence>
<dbReference type="PANTHER" id="PTHR35981:SF2">
    <property type="entry name" value="ION TRANSPORT PEPTIDE, ISOFORM C"/>
    <property type="match status" value="1"/>
</dbReference>
<protein>
    <recommendedName>
        <fullName evidence="10">Ion transport peptide-like protein</fullName>
    </recommendedName>
</protein>
<dbReference type="SUPFAM" id="SSF81778">
    <property type="entry name" value="Crustacean CHH/MIH/GIH neurohormone"/>
    <property type="match status" value="1"/>
</dbReference>
<evidence type="ECO:0000256" key="5">
    <source>
        <dbReference type="ARBA" id="ARBA00022702"/>
    </source>
</evidence>
<evidence type="ECO:0008006" key="10">
    <source>
        <dbReference type="Google" id="ProtNLM"/>
    </source>
</evidence>
<dbReference type="InterPro" id="IPR001166">
    <property type="entry name" value="Hyperglycemic"/>
</dbReference>
<dbReference type="AlphaFoldDB" id="T1KUT4"/>
<dbReference type="Gene3D" id="1.10.2010.10">
    <property type="entry name" value="Crustacean CHH/MIH/GIH neurohormone"/>
    <property type="match status" value="1"/>
</dbReference>
<organism evidence="8 9">
    <name type="scientific">Tetranychus urticae</name>
    <name type="common">Two-spotted spider mite</name>
    <dbReference type="NCBI Taxonomy" id="32264"/>
    <lineage>
        <taxon>Eukaryota</taxon>
        <taxon>Metazoa</taxon>
        <taxon>Ecdysozoa</taxon>
        <taxon>Arthropoda</taxon>
        <taxon>Chelicerata</taxon>
        <taxon>Arachnida</taxon>
        <taxon>Acari</taxon>
        <taxon>Acariformes</taxon>
        <taxon>Trombidiformes</taxon>
        <taxon>Prostigmata</taxon>
        <taxon>Eleutherengona</taxon>
        <taxon>Raphignathae</taxon>
        <taxon>Tetranychoidea</taxon>
        <taxon>Tetranychidae</taxon>
        <taxon>Tetranychus</taxon>
    </lineage>
</organism>